<protein>
    <recommendedName>
        <fullName evidence="1">MMS19 nucleotide excision repair protein</fullName>
    </recommendedName>
</protein>
<comment type="subcellular location">
    <subcellularLocation>
        <location evidence="1">Nucleus</location>
    </subcellularLocation>
</comment>
<sequence>MGNSGMENKDVEKEANEENQLKEMLRSVFTANKEFGEYMIMEIREKIDEGGVSSLLKQSYGYREEIYRILIEGASIYRFCEWQSAEKKSQIIAIIKALEREVYEGQAVEDEGRGINDTGRGNEAEGESVLKYCVDAIKAVFEELSKVNENSKEQKIKDKKYTEVTEGESDEESEEEVGADAGIEYLDEIIETVMKNIENKTAENIRKSKRIIRAIGESSESYCNIITDIVMNVALEKLEHKAASGKTEGLEGPEESVDRSIMEIVLIELVIELLEMNNYGSVVEPYAERVRVILDTSNYSDVSINQSNDGEEKVQTVLKGVAALIILKDRINEHSDESIYENEQFWGVKTFKDILKSKIYIHNHTNNNRDVSELQNTSAELLVRLLCQSKRLAKLVQNQIIGAIINEIENEVGENSANILQLIEKITLVLLTTIFISIHKLSTSPSSATSKNQPNNTYPGMLKQLKVILWQILNGYTCCIKSQISKLKYDKKLLGIVSSFQNIVSSLFTYEGDSQINAELDLSPTSVSDTLLIPLVEEMVTSNFVNVSEDKQELSAQNPLFVYEEIVYAITDIIAFVFYKAGEQQVQHQKSILQKYKNILASNQSVLDTESSNEKSDTTDLIKNITILAVMSGITEGINPKVSSAELLSLYETVAPNHGSHSLGDILELESNCSPNSAGYSYIKFVSLLIQVIVSNSIESSNRSDSDMQDSTKILKSLLCKSLSTVVNKYCCNTSQINSHQDGNIDTYDYTKQTYEIVLTILDSSDIQKEVALPVALCIARAFVIAGKNEYGYKLLDYIINTTKSHLSAMSEPLHKQEYMLESLLLDSESKRQQTSTLPPSGYYYNIHPLYKQRLLHYLTSLVVPIQDSKLFGLPETWLVSELINLCSSNQLSSSILLSCKSKLVLVLPAVLIYYKNHISQSSFSQPIAKSTSGWIDDNTAANSINLLTSLLHFNCFDKSALPPILSVIESNSPNVQLRLSALSYLLELSNHSYIVSTLASTSIPLTIQNALAIAITDHKRCVRKLAIYCRFRFNSLFYF</sequence>
<keyword evidence="1" id="KW-0539">Nucleus</keyword>
<keyword evidence="1" id="KW-0227">DNA damage</keyword>
<gene>
    <name evidence="3" type="ORF">AX774_g605</name>
</gene>
<accession>A0A1R1PY15</accession>
<dbReference type="PANTHER" id="PTHR12891:SF0">
    <property type="entry name" value="MMS19 NUCLEOTIDE EXCISION REPAIR PROTEIN HOMOLOG"/>
    <property type="match status" value="1"/>
</dbReference>
<dbReference type="GO" id="GO:0006281">
    <property type="term" value="P:DNA repair"/>
    <property type="evidence" value="ECO:0007669"/>
    <property type="project" value="UniProtKB-UniRule"/>
</dbReference>
<organism evidence="3 4">
    <name type="scientific">Zancudomyces culisetae</name>
    <name type="common">Gut fungus</name>
    <name type="synonym">Smittium culisetae</name>
    <dbReference type="NCBI Taxonomy" id="1213189"/>
    <lineage>
        <taxon>Eukaryota</taxon>
        <taxon>Fungi</taxon>
        <taxon>Fungi incertae sedis</taxon>
        <taxon>Zoopagomycota</taxon>
        <taxon>Kickxellomycotina</taxon>
        <taxon>Harpellomycetes</taxon>
        <taxon>Harpellales</taxon>
        <taxon>Legeriomycetaceae</taxon>
        <taxon>Zancudomyces</taxon>
    </lineage>
</organism>
<proteinExistence type="inferred from homology"/>
<dbReference type="InterPro" id="IPR039920">
    <property type="entry name" value="MMS19"/>
</dbReference>
<comment type="caution">
    <text evidence="3">The sequence shown here is derived from an EMBL/GenBank/DDBJ whole genome shotgun (WGS) entry which is preliminary data.</text>
</comment>
<evidence type="ECO:0000256" key="1">
    <source>
        <dbReference type="RuleBase" id="RU367072"/>
    </source>
</evidence>
<evidence type="ECO:0000256" key="2">
    <source>
        <dbReference type="SAM" id="MobiDB-lite"/>
    </source>
</evidence>
<comment type="function">
    <text evidence="1">Key component of the cytosolic iron-sulfur protein assembly (CIA) complex, a multiprotein complex that mediates the incorporation of iron-sulfur cluster into apoproteins specifically involved in DNA metabolism and genomic integrity. In the CIA complex, MMS19 acts as an adapter between early-acting CIA components and a subset of cellular target iron-sulfur proteins.</text>
</comment>
<dbReference type="AlphaFoldDB" id="A0A1R1PY15"/>
<dbReference type="GO" id="GO:0097361">
    <property type="term" value="C:cytosolic [4Fe-4S] assembly targeting complex"/>
    <property type="evidence" value="ECO:0007669"/>
    <property type="project" value="UniProtKB-UniRule"/>
</dbReference>
<feature type="region of interest" description="Disordered" evidence="2">
    <location>
        <begin position="159"/>
        <end position="178"/>
    </location>
</feature>
<feature type="compositionally biased region" description="Acidic residues" evidence="2">
    <location>
        <begin position="165"/>
        <end position="178"/>
    </location>
</feature>
<dbReference type="GO" id="GO:0016226">
    <property type="term" value="P:iron-sulfur cluster assembly"/>
    <property type="evidence" value="ECO:0007669"/>
    <property type="project" value="UniProtKB-UniRule"/>
</dbReference>
<dbReference type="GO" id="GO:0005634">
    <property type="term" value="C:nucleus"/>
    <property type="evidence" value="ECO:0007669"/>
    <property type="project" value="UniProtKB-SubCell"/>
</dbReference>
<comment type="similarity">
    <text evidence="1">Belongs to the MET18/MMS19 family.</text>
</comment>
<keyword evidence="4" id="KW-1185">Reference proteome</keyword>
<reference evidence="4" key="1">
    <citation type="submission" date="2017-01" db="EMBL/GenBank/DDBJ databases">
        <authorList>
            <person name="Wang Y."/>
            <person name="White M."/>
            <person name="Kvist S."/>
            <person name="Moncalvo J.-M."/>
        </authorList>
    </citation>
    <scope>NUCLEOTIDE SEQUENCE [LARGE SCALE GENOMIC DNA]</scope>
    <source>
        <strain evidence="4">COL-18-3</strain>
    </source>
</reference>
<evidence type="ECO:0000313" key="4">
    <source>
        <dbReference type="Proteomes" id="UP000188320"/>
    </source>
</evidence>
<keyword evidence="1" id="KW-0234">DNA repair</keyword>
<dbReference type="EMBL" id="LSSK01000041">
    <property type="protein sequence ID" value="OMH85829.1"/>
    <property type="molecule type" value="Genomic_DNA"/>
</dbReference>
<dbReference type="GO" id="GO:0051604">
    <property type="term" value="P:protein maturation"/>
    <property type="evidence" value="ECO:0007669"/>
    <property type="project" value="UniProtKB-UniRule"/>
</dbReference>
<name>A0A1R1PY15_ZANCU</name>
<dbReference type="PANTHER" id="PTHR12891">
    <property type="entry name" value="DNA REPAIR/TRANSCRIPTION PROTEIN MET18/MMS19"/>
    <property type="match status" value="1"/>
</dbReference>
<evidence type="ECO:0000313" key="3">
    <source>
        <dbReference type="EMBL" id="OMH85829.1"/>
    </source>
</evidence>
<dbReference type="Proteomes" id="UP000188320">
    <property type="component" value="Unassembled WGS sequence"/>
</dbReference>